<dbReference type="GO" id="GO:0000287">
    <property type="term" value="F:magnesium ion binding"/>
    <property type="evidence" value="ECO:0007669"/>
    <property type="project" value="TreeGrafter"/>
</dbReference>
<dbReference type="NCBIfam" id="TIGR01484">
    <property type="entry name" value="HAD-SF-IIB"/>
    <property type="match status" value="1"/>
</dbReference>
<dbReference type="SUPFAM" id="SSF56784">
    <property type="entry name" value="HAD-like"/>
    <property type="match status" value="1"/>
</dbReference>
<evidence type="ECO:0000313" key="1">
    <source>
        <dbReference type="EMBL" id="MBA0085772.1"/>
    </source>
</evidence>
<dbReference type="Proteomes" id="UP000567293">
    <property type="component" value="Unassembled WGS sequence"/>
</dbReference>
<name>A0A7V8SXI9_9BACT</name>
<comment type="caution">
    <text evidence="1">The sequence shown here is derived from an EMBL/GenBank/DDBJ whole genome shotgun (WGS) entry which is preliminary data.</text>
</comment>
<dbReference type="GO" id="GO:0005829">
    <property type="term" value="C:cytosol"/>
    <property type="evidence" value="ECO:0007669"/>
    <property type="project" value="TreeGrafter"/>
</dbReference>
<gene>
    <name evidence="1" type="ORF">HRJ53_12310</name>
</gene>
<keyword evidence="1" id="KW-0378">Hydrolase</keyword>
<sequence>MPVKLIALDIDGTLLDSHWQVSEANRQAIAEAARRGIEVALVTGRRYDFAMPVARQLDAPLTMIVNNGALVRSNDGRTHLRHLLPQRVAAQVLALTKPWREGAAVIFDRPAENQLMLERLDPDDSLRYAYYSRNKQFIGFANPLETCLTENPIQVMLSGKVAPMRDAEQALRGAGFALQFALAVTLYEARDFAMIDVLNPMCSKGSSLAEWATLRGLAREDVMAIGDNHNDLEML</sequence>
<dbReference type="PANTHER" id="PTHR10000">
    <property type="entry name" value="PHOSPHOSERINE PHOSPHATASE"/>
    <property type="match status" value="1"/>
</dbReference>
<keyword evidence="2" id="KW-1185">Reference proteome</keyword>
<dbReference type="GO" id="GO:0016791">
    <property type="term" value="F:phosphatase activity"/>
    <property type="evidence" value="ECO:0007669"/>
    <property type="project" value="TreeGrafter"/>
</dbReference>
<dbReference type="InterPro" id="IPR036412">
    <property type="entry name" value="HAD-like_sf"/>
</dbReference>
<accession>A0A7V8SXI9</accession>
<dbReference type="Pfam" id="PF08282">
    <property type="entry name" value="Hydrolase_3"/>
    <property type="match status" value="1"/>
</dbReference>
<protein>
    <submittedName>
        <fullName evidence="1">HAD-IIB family hydrolase</fullName>
    </submittedName>
</protein>
<dbReference type="InterPro" id="IPR023214">
    <property type="entry name" value="HAD_sf"/>
</dbReference>
<dbReference type="Gene3D" id="3.30.1240.10">
    <property type="match status" value="1"/>
</dbReference>
<dbReference type="Gene3D" id="3.40.50.1000">
    <property type="entry name" value="HAD superfamily/HAD-like"/>
    <property type="match status" value="1"/>
</dbReference>
<dbReference type="InterPro" id="IPR006379">
    <property type="entry name" value="HAD-SF_hydro_IIB"/>
</dbReference>
<dbReference type="EMBL" id="JACDQQ010001203">
    <property type="protein sequence ID" value="MBA0085772.1"/>
    <property type="molecule type" value="Genomic_DNA"/>
</dbReference>
<proteinExistence type="predicted"/>
<dbReference type="PANTHER" id="PTHR10000:SF8">
    <property type="entry name" value="HAD SUPERFAMILY HYDROLASE-LIKE, TYPE 3"/>
    <property type="match status" value="1"/>
</dbReference>
<reference evidence="1" key="1">
    <citation type="submission" date="2020-06" db="EMBL/GenBank/DDBJ databases">
        <title>Legume-microbial interactions unlock mineral nutrients during tropical forest succession.</title>
        <authorList>
            <person name="Epihov D.Z."/>
        </authorList>
    </citation>
    <scope>NUCLEOTIDE SEQUENCE [LARGE SCALE GENOMIC DNA]</scope>
    <source>
        <strain evidence="1">Pan2503</strain>
    </source>
</reference>
<organism evidence="1 2">
    <name type="scientific">Candidatus Acidiferrum panamense</name>
    <dbReference type="NCBI Taxonomy" id="2741543"/>
    <lineage>
        <taxon>Bacteria</taxon>
        <taxon>Pseudomonadati</taxon>
        <taxon>Acidobacteriota</taxon>
        <taxon>Terriglobia</taxon>
        <taxon>Candidatus Acidiferrales</taxon>
        <taxon>Candidatus Acidiferrum</taxon>
    </lineage>
</organism>
<feature type="non-terminal residue" evidence="1">
    <location>
        <position position="235"/>
    </location>
</feature>
<dbReference type="AlphaFoldDB" id="A0A7V8SXI9"/>
<evidence type="ECO:0000313" key="2">
    <source>
        <dbReference type="Proteomes" id="UP000567293"/>
    </source>
</evidence>